<feature type="transmembrane region" description="Helical" evidence="1">
    <location>
        <begin position="1830"/>
        <end position="1851"/>
    </location>
</feature>
<feature type="domain" description="DUF11" evidence="2">
    <location>
        <begin position="1597"/>
        <end position="1695"/>
    </location>
</feature>
<dbReference type="Proteomes" id="UP001143304">
    <property type="component" value="Unassembled WGS sequence"/>
</dbReference>
<keyword evidence="4" id="KW-1185">Reference proteome</keyword>
<comment type="caution">
    <text evidence="3">The sequence shown here is derived from an EMBL/GenBank/DDBJ whole genome shotgun (WGS) entry which is preliminary data.</text>
</comment>
<dbReference type="InterPro" id="IPR047589">
    <property type="entry name" value="DUF11_rpt"/>
</dbReference>
<keyword evidence="1" id="KW-1133">Transmembrane helix</keyword>
<accession>A0ABT3T4D7</accession>
<protein>
    <submittedName>
        <fullName evidence="3">DUF11 domain-containing protein</fullName>
    </submittedName>
</protein>
<sequence>MVMMLFRWIALTAAFVLLSPAAYALKTLSLDLTSYPAKPVSGQVLTYQATWRAGTGRPCFGDLVITLPSSGVTFQSSNPGGSYNASARTVTWSGVRFHNNRGSRWARVVVDQASGALPNASARITGGCSASSGPVPGPDVTPGTAPILALDKMASRQNASPGDQIVYTLDYENTGNAAATSVTLTDALPAGTSFISATGGGTFGGGSVTWSLGTVPSGASNSVSATVKVNSNVANGAVLSNNASLVSAELPTVPAGPADTVVTSQPILSFSKQAPSTHVSAGQQFTYTIGYANNGSATATNLVLTDSLPPELSFVAASDNGQPGSGGVTWSLPDLDPGRSHAVTLTVQVASPIANGTVLSNDATIASVETGALPVQTTDVTVDSGPVLELDKTVSRKTADAGDQLVYTLSYRNIGSDTATNVELQDVLPPETSYVSASSGGVLGTNQQVDWSLGSLPAGASGSVTLIADIDSPIQNGTQLHNTASLQSAEFTIPATAFADTLVSSAPSFRISKIASKRQVQAGDQVVYTITYQNTGTTDATGVVLQDALPADVIYVSATGNKNYDPITNRVTWNKGTVAAGGSGSVTLTVEVDSPIANGTLLKNTASIDANETAPLTADVNQSIVKVSSEPVLTLDLIPSVTQASPGSTIVYTLNFGNSGSDLAAAARLNFNAPAGTKISSANAGGVPNGASVTWAIGDLAAGATGSVSVTVSVDSPLTNGTRLDASSSIKETGGHSDVATAVTIIVSAPALTISKNPSTTVVSAGGTVIYTINYANNGTDQATGVVVGDGLPPNVTFVSASGGITPSSGVLNWQVGNLAVGASGAETVTVIVDSPLSNGTQLYNLAGILSDQTAIRSDSSLVSVSSAPSLSISKTASKSIAKPGDTIVYTINYSNTGTDAATNVTIEDHLPADTNWVKASAMGSENLGIVDWNIGTVAAGASGSVTTEVTVDSPLANGTVLHNTATIDSTETRPLSTGTIDVMVSSAPILTLGKTGPVTANAGGQLTYSLRYQNIGNDTATGIVLEDHLPLETTFVSVSAGGVHAAGVIDWSLPDLPAGSSGTVTVTVDVNAPLANGTLLHNQASVDSAETAPVSAQFDTRVSSSPILDIVKSVSQANVTAGSQFTYTLDYSNSGNANASNVKIVDHLAPELTLVSATGGGVSSGSDVIWNIPSVAAGSSGSVSLTVEVNAPISDGTVIPNTSNIRADGVPASVAPLVLVTVSSKPDFTLDKKSSATTVAAGGLVTYTIDYFNQGTDVATNVLLTDQVPTNTTFKSASAGFTKTNDVLSWDLGDVPAQTGGSVSVTLEVADPLQNGTQVDNQAEITSTETPPLTASASFVVTSAPNLQLTKTSQPGTVVQAGDTETYSLVLGNTGSDAANSVVIEDVIPTGATPSNISAGGTFNSSGSSITWTVPTLAAGASVNLGYELLVPIGVVNGAAWTNNASAVAANASPVSVSNSVTVAAQPSLSITKTGGNSVNAGDNLVYSISYENTGNATAQNAVVEDIIPSGLIFVSADNNGSSSAGVVSWALGNVAPGASGTLILELRSPSGALDGTIYSNTSSISAVNAPPISARAQTVVRSHVEPDIAIIGLPTSVAPAGQAVFQINYANNGNENAPNTVLRATLPANTQFVSATGGGNSTGGEVVWPSATLNAGGTGTVEFTVNVDSPLANGTSLPSTATLTSDLSQPDSSSAAVTVSSAPLVLFAKVSDVDEAAVGQTLAFGIGVTNFGNATATNVLITDTLPAELEILSADSGGVIDNNANTVTWNIGDLPPNGTAVILTVQTRLTARAPSVVNAATISYNELAQPYTLTITVPVPFLPTTIPAMPPLLLLLLALLMAMGGGMAARSRTTG</sequence>
<evidence type="ECO:0000259" key="2">
    <source>
        <dbReference type="Pfam" id="PF01345"/>
    </source>
</evidence>
<keyword evidence="1" id="KW-0812">Transmembrane</keyword>
<gene>
    <name evidence="3" type="ORF">EYC82_07105</name>
</gene>
<reference evidence="3" key="1">
    <citation type="submission" date="2019-02" db="EMBL/GenBank/DDBJ databases">
        <authorList>
            <person name="Li S.-H."/>
        </authorList>
    </citation>
    <scope>NUCLEOTIDE SEQUENCE</scope>
    <source>
        <strain evidence="3">IMCC11814</strain>
    </source>
</reference>
<feature type="domain" description="DUF11" evidence="2">
    <location>
        <begin position="871"/>
        <end position="972"/>
    </location>
</feature>
<feature type="domain" description="DUF11" evidence="2">
    <location>
        <begin position="268"/>
        <end position="368"/>
    </location>
</feature>
<feature type="domain" description="DUF11" evidence="2">
    <location>
        <begin position="752"/>
        <end position="852"/>
    </location>
</feature>
<evidence type="ECO:0000313" key="4">
    <source>
        <dbReference type="Proteomes" id="UP001143304"/>
    </source>
</evidence>
<feature type="domain" description="DUF11" evidence="2">
    <location>
        <begin position="388"/>
        <end position="490"/>
    </location>
</feature>
<proteinExistence type="predicted"/>
<feature type="domain" description="DUF11" evidence="2">
    <location>
        <begin position="1348"/>
        <end position="1464"/>
    </location>
</feature>
<feature type="domain" description="DUF11" evidence="2">
    <location>
        <begin position="998"/>
        <end position="1093"/>
    </location>
</feature>
<dbReference type="Pfam" id="PF01345">
    <property type="entry name" value="DUF11"/>
    <property type="match status" value="14"/>
</dbReference>
<feature type="domain" description="DUF11" evidence="2">
    <location>
        <begin position="1470"/>
        <end position="1570"/>
    </location>
</feature>
<feature type="domain" description="DUF11" evidence="2">
    <location>
        <begin position="1711"/>
        <end position="1807"/>
    </location>
</feature>
<dbReference type="EMBL" id="SHNO01000001">
    <property type="protein sequence ID" value="MCX2977121.1"/>
    <property type="molecule type" value="Genomic_DNA"/>
</dbReference>
<evidence type="ECO:0000313" key="3">
    <source>
        <dbReference type="EMBL" id="MCX2977121.1"/>
    </source>
</evidence>
<dbReference type="InterPro" id="IPR001434">
    <property type="entry name" value="OmcB-like_DUF11"/>
</dbReference>
<evidence type="ECO:0000256" key="1">
    <source>
        <dbReference type="SAM" id="Phobius"/>
    </source>
</evidence>
<dbReference type="PANTHER" id="PTHR34819:SF3">
    <property type="entry name" value="CELL SURFACE PROTEIN"/>
    <property type="match status" value="1"/>
</dbReference>
<dbReference type="PANTHER" id="PTHR34819">
    <property type="entry name" value="LARGE CYSTEINE-RICH PERIPLASMIC PROTEIN OMCB"/>
    <property type="match status" value="1"/>
</dbReference>
<feature type="domain" description="DUF11" evidence="2">
    <location>
        <begin position="148"/>
        <end position="247"/>
    </location>
</feature>
<feature type="domain" description="DUF11" evidence="2">
    <location>
        <begin position="1228"/>
        <end position="1331"/>
    </location>
</feature>
<dbReference type="NCBIfam" id="TIGR01451">
    <property type="entry name" value="B_ant_repeat"/>
    <property type="match status" value="12"/>
</dbReference>
<feature type="domain" description="DUF11" evidence="2">
    <location>
        <begin position="510"/>
        <end position="617"/>
    </location>
</feature>
<feature type="domain" description="DUF11" evidence="2">
    <location>
        <begin position="1109"/>
        <end position="1208"/>
    </location>
</feature>
<dbReference type="InterPro" id="IPR051172">
    <property type="entry name" value="Chlamydia_OmcB"/>
</dbReference>
<name>A0ABT3T4D7_9GAMM</name>
<organism evidence="3 4">
    <name type="scientific">Candidatus Marimicrobium litorale</name>
    <dbReference type="NCBI Taxonomy" id="2518991"/>
    <lineage>
        <taxon>Bacteria</taxon>
        <taxon>Pseudomonadati</taxon>
        <taxon>Pseudomonadota</taxon>
        <taxon>Gammaproteobacteria</taxon>
        <taxon>Cellvibrionales</taxon>
        <taxon>Halieaceae</taxon>
        <taxon>Marimicrobium</taxon>
    </lineage>
</organism>
<keyword evidence="1" id="KW-0472">Membrane</keyword>
<feature type="domain" description="DUF11" evidence="2">
    <location>
        <begin position="640"/>
        <end position="722"/>
    </location>
</feature>
<dbReference type="Gene3D" id="2.60.40.10">
    <property type="entry name" value="Immunoglobulins"/>
    <property type="match status" value="3"/>
</dbReference>
<dbReference type="Gene3D" id="2.60.40.1170">
    <property type="entry name" value="Mu homology domain, subdomain B"/>
    <property type="match status" value="3"/>
</dbReference>
<dbReference type="InterPro" id="IPR013783">
    <property type="entry name" value="Ig-like_fold"/>
</dbReference>